<gene>
    <name evidence="2" type="primary">RvY_07289-1</name>
    <name evidence="2" type="synonym">RvY_07289.1</name>
    <name evidence="2" type="ORF">RvY_07289</name>
</gene>
<evidence type="ECO:0000313" key="2">
    <source>
        <dbReference type="EMBL" id="GAU95715.1"/>
    </source>
</evidence>
<comment type="caution">
    <text evidence="2">The sequence shown here is derived from an EMBL/GenBank/DDBJ whole genome shotgun (WGS) entry which is preliminary data.</text>
</comment>
<protein>
    <submittedName>
        <fullName evidence="2">Uncharacterized protein</fullName>
    </submittedName>
</protein>
<feature type="compositionally biased region" description="Basic and acidic residues" evidence="1">
    <location>
        <begin position="16"/>
        <end position="31"/>
    </location>
</feature>
<keyword evidence="3" id="KW-1185">Reference proteome</keyword>
<proteinExistence type="predicted"/>
<dbReference type="Proteomes" id="UP000186922">
    <property type="component" value="Unassembled WGS sequence"/>
</dbReference>
<feature type="region of interest" description="Disordered" evidence="1">
    <location>
        <begin position="1"/>
        <end position="93"/>
    </location>
</feature>
<reference evidence="2 3" key="1">
    <citation type="journal article" date="2016" name="Nat. Commun.">
        <title>Extremotolerant tardigrade genome and improved radiotolerance of human cultured cells by tardigrade-unique protein.</title>
        <authorList>
            <person name="Hashimoto T."/>
            <person name="Horikawa D.D."/>
            <person name="Saito Y."/>
            <person name="Kuwahara H."/>
            <person name="Kozuka-Hata H."/>
            <person name="Shin-I T."/>
            <person name="Minakuchi Y."/>
            <person name="Ohishi K."/>
            <person name="Motoyama A."/>
            <person name="Aizu T."/>
            <person name="Enomoto A."/>
            <person name="Kondo K."/>
            <person name="Tanaka S."/>
            <person name="Hara Y."/>
            <person name="Koshikawa S."/>
            <person name="Sagara H."/>
            <person name="Miura T."/>
            <person name="Yokobori S."/>
            <person name="Miyagawa K."/>
            <person name="Suzuki Y."/>
            <person name="Kubo T."/>
            <person name="Oyama M."/>
            <person name="Kohara Y."/>
            <person name="Fujiyama A."/>
            <person name="Arakawa K."/>
            <person name="Katayama T."/>
            <person name="Toyoda A."/>
            <person name="Kunieda T."/>
        </authorList>
    </citation>
    <scope>NUCLEOTIDE SEQUENCE [LARGE SCALE GENOMIC DNA]</scope>
    <source>
        <strain evidence="2 3">YOKOZUNA-1</strain>
    </source>
</reference>
<sequence length="121" mass="13962">MGAQQSKGDVRLYNGKFREDMNQSMPLRKDSVSVPSHTTSLWHDGANGHPRQLTQAEMDEEFRRRTASVASNSSDLHEPYWTHGGKQEACHETVREYRRTEENEIPRNMWIPAGQAIPRKQ</sequence>
<name>A0A1D1V4T2_RAMVA</name>
<evidence type="ECO:0000256" key="1">
    <source>
        <dbReference type="SAM" id="MobiDB-lite"/>
    </source>
</evidence>
<organism evidence="2 3">
    <name type="scientific">Ramazzottius varieornatus</name>
    <name type="common">Water bear</name>
    <name type="synonym">Tardigrade</name>
    <dbReference type="NCBI Taxonomy" id="947166"/>
    <lineage>
        <taxon>Eukaryota</taxon>
        <taxon>Metazoa</taxon>
        <taxon>Ecdysozoa</taxon>
        <taxon>Tardigrada</taxon>
        <taxon>Eutardigrada</taxon>
        <taxon>Parachela</taxon>
        <taxon>Hypsibioidea</taxon>
        <taxon>Ramazzottiidae</taxon>
        <taxon>Ramazzottius</taxon>
    </lineage>
</organism>
<dbReference type="AlphaFoldDB" id="A0A1D1V4T2"/>
<evidence type="ECO:0000313" key="3">
    <source>
        <dbReference type="Proteomes" id="UP000186922"/>
    </source>
</evidence>
<feature type="compositionally biased region" description="Basic and acidic residues" evidence="1">
    <location>
        <begin position="75"/>
        <end position="93"/>
    </location>
</feature>
<accession>A0A1D1V4T2</accession>
<dbReference type="EMBL" id="BDGG01000003">
    <property type="protein sequence ID" value="GAU95715.1"/>
    <property type="molecule type" value="Genomic_DNA"/>
</dbReference>